<accession>A0AAV0Y9Y0</accession>
<gene>
    <name evidence="1" type="ORF">MEUPH1_LOCUS30964</name>
</gene>
<dbReference type="Proteomes" id="UP001160148">
    <property type="component" value="Unassembled WGS sequence"/>
</dbReference>
<evidence type="ECO:0000313" key="2">
    <source>
        <dbReference type="Proteomes" id="UP001160148"/>
    </source>
</evidence>
<reference evidence="1 2" key="1">
    <citation type="submission" date="2023-01" db="EMBL/GenBank/DDBJ databases">
        <authorList>
            <person name="Whitehead M."/>
        </authorList>
    </citation>
    <scope>NUCLEOTIDE SEQUENCE [LARGE SCALE GENOMIC DNA]</scope>
</reference>
<sequence length="207" mass="23698">MFSLHKLPYYFCDEEERTFYDDLETIEIDIQHCCIDLLRFLKIETKSNIMNDNIDLNYDEYSMIEKVTGSSMKVTGSHGREPYACWRLPIDSSSALSTHTTGAVHGTSRYVSTPRPTATWSALGTPEKRVVHGTCTRVKKRPEVGNLCAWRTLKRTAAFLTCPRVTRQRQTGTANVWKTVASRTDAFHGNIISMYYHDNQKFIVYPG</sequence>
<name>A0AAV0Y9Y0_9HEMI</name>
<keyword evidence="2" id="KW-1185">Reference proteome</keyword>
<protein>
    <submittedName>
        <fullName evidence="1">Uncharacterized protein</fullName>
    </submittedName>
</protein>
<evidence type="ECO:0000313" key="1">
    <source>
        <dbReference type="EMBL" id="CAI6377749.1"/>
    </source>
</evidence>
<comment type="caution">
    <text evidence="1">The sequence shown here is derived from an EMBL/GenBank/DDBJ whole genome shotgun (WGS) entry which is preliminary data.</text>
</comment>
<dbReference type="EMBL" id="CARXXK010001838">
    <property type="protein sequence ID" value="CAI6377749.1"/>
    <property type="molecule type" value="Genomic_DNA"/>
</dbReference>
<proteinExistence type="predicted"/>
<organism evidence="1 2">
    <name type="scientific">Macrosiphum euphorbiae</name>
    <name type="common">potato aphid</name>
    <dbReference type="NCBI Taxonomy" id="13131"/>
    <lineage>
        <taxon>Eukaryota</taxon>
        <taxon>Metazoa</taxon>
        <taxon>Ecdysozoa</taxon>
        <taxon>Arthropoda</taxon>
        <taxon>Hexapoda</taxon>
        <taxon>Insecta</taxon>
        <taxon>Pterygota</taxon>
        <taxon>Neoptera</taxon>
        <taxon>Paraneoptera</taxon>
        <taxon>Hemiptera</taxon>
        <taxon>Sternorrhyncha</taxon>
        <taxon>Aphidomorpha</taxon>
        <taxon>Aphidoidea</taxon>
        <taxon>Aphididae</taxon>
        <taxon>Macrosiphini</taxon>
        <taxon>Macrosiphum</taxon>
    </lineage>
</organism>
<dbReference type="AlphaFoldDB" id="A0AAV0Y9Y0"/>